<dbReference type="InterPro" id="IPR008984">
    <property type="entry name" value="SMAD_FHA_dom_sf"/>
</dbReference>
<feature type="compositionally biased region" description="Acidic residues" evidence="1">
    <location>
        <begin position="172"/>
        <end position="189"/>
    </location>
</feature>
<dbReference type="Gene3D" id="2.60.200.20">
    <property type="match status" value="1"/>
</dbReference>
<feature type="compositionally biased region" description="Acidic residues" evidence="1">
    <location>
        <begin position="223"/>
        <end position="233"/>
    </location>
</feature>
<dbReference type="InterPro" id="IPR000253">
    <property type="entry name" value="FHA_dom"/>
</dbReference>
<feature type="compositionally biased region" description="Polar residues" evidence="1">
    <location>
        <begin position="322"/>
        <end position="335"/>
    </location>
</feature>
<evidence type="ECO:0000313" key="4">
    <source>
        <dbReference type="Proteomes" id="UP000800040"/>
    </source>
</evidence>
<feature type="region of interest" description="Disordered" evidence="1">
    <location>
        <begin position="147"/>
        <end position="189"/>
    </location>
</feature>
<dbReference type="Pfam" id="PF00498">
    <property type="entry name" value="FHA"/>
    <property type="match status" value="1"/>
</dbReference>
<protein>
    <recommendedName>
        <fullName evidence="2">FHA domain-containing protein</fullName>
    </recommendedName>
</protein>
<dbReference type="GO" id="GO:0005737">
    <property type="term" value="C:cytoplasm"/>
    <property type="evidence" value="ECO:0007669"/>
    <property type="project" value="TreeGrafter"/>
</dbReference>
<name>A0A6A5K8T1_9PLEO</name>
<organism evidence="3 4">
    <name type="scientific">Decorospora gaudefroyi</name>
    <dbReference type="NCBI Taxonomy" id="184978"/>
    <lineage>
        <taxon>Eukaryota</taxon>
        <taxon>Fungi</taxon>
        <taxon>Dikarya</taxon>
        <taxon>Ascomycota</taxon>
        <taxon>Pezizomycotina</taxon>
        <taxon>Dothideomycetes</taxon>
        <taxon>Pleosporomycetidae</taxon>
        <taxon>Pleosporales</taxon>
        <taxon>Pleosporineae</taxon>
        <taxon>Pleosporaceae</taxon>
        <taxon>Decorospora</taxon>
    </lineage>
</organism>
<evidence type="ECO:0000256" key="1">
    <source>
        <dbReference type="SAM" id="MobiDB-lite"/>
    </source>
</evidence>
<feature type="region of interest" description="Disordered" evidence="1">
    <location>
        <begin position="202"/>
        <end position="403"/>
    </location>
</feature>
<feature type="compositionally biased region" description="Low complexity" evidence="1">
    <location>
        <begin position="336"/>
        <end position="371"/>
    </location>
</feature>
<evidence type="ECO:0000313" key="3">
    <source>
        <dbReference type="EMBL" id="KAF1830864.1"/>
    </source>
</evidence>
<reference evidence="3" key="1">
    <citation type="submission" date="2020-01" db="EMBL/GenBank/DDBJ databases">
        <authorList>
            <consortium name="DOE Joint Genome Institute"/>
            <person name="Haridas S."/>
            <person name="Albert R."/>
            <person name="Binder M."/>
            <person name="Bloem J."/>
            <person name="Labutti K."/>
            <person name="Salamov A."/>
            <person name="Andreopoulos B."/>
            <person name="Baker S.E."/>
            <person name="Barry K."/>
            <person name="Bills G."/>
            <person name="Bluhm B.H."/>
            <person name="Cannon C."/>
            <person name="Castanera R."/>
            <person name="Culley D.E."/>
            <person name="Daum C."/>
            <person name="Ezra D."/>
            <person name="Gonzalez J.B."/>
            <person name="Henrissat B."/>
            <person name="Kuo A."/>
            <person name="Liang C."/>
            <person name="Lipzen A."/>
            <person name="Lutzoni F."/>
            <person name="Magnuson J."/>
            <person name="Mondo S."/>
            <person name="Nolan M."/>
            <person name="Ohm R."/>
            <person name="Pangilinan J."/>
            <person name="Park H.-J."/>
            <person name="Ramirez L."/>
            <person name="Alfaro M."/>
            <person name="Sun H."/>
            <person name="Tritt A."/>
            <person name="Yoshinaga Y."/>
            <person name="Zwiers L.-H."/>
            <person name="Turgeon B.G."/>
            <person name="Goodwin S.B."/>
            <person name="Spatafora J.W."/>
            <person name="Crous P.W."/>
            <person name="Grigoriev I.V."/>
        </authorList>
    </citation>
    <scope>NUCLEOTIDE SEQUENCE</scope>
    <source>
        <strain evidence="3">P77</strain>
    </source>
</reference>
<feature type="domain" description="FHA" evidence="2">
    <location>
        <begin position="38"/>
        <end position="102"/>
    </location>
</feature>
<dbReference type="Proteomes" id="UP000800040">
    <property type="component" value="Unassembled WGS sequence"/>
</dbReference>
<evidence type="ECO:0000259" key="2">
    <source>
        <dbReference type="PROSITE" id="PS50006"/>
    </source>
</evidence>
<dbReference type="SUPFAM" id="SSF49879">
    <property type="entry name" value="SMAD/FHA domain"/>
    <property type="match status" value="1"/>
</dbReference>
<proteinExistence type="predicted"/>
<dbReference type="PROSITE" id="PS50006">
    <property type="entry name" value="FHA_DOMAIN"/>
    <property type="match status" value="1"/>
</dbReference>
<dbReference type="AlphaFoldDB" id="A0A6A5K8T1"/>
<dbReference type="PANTHER" id="PTHR15715:SF37">
    <property type="entry name" value="LD47843P"/>
    <property type="match status" value="1"/>
</dbReference>
<dbReference type="OrthoDB" id="4096268at2759"/>
<dbReference type="EMBL" id="ML975381">
    <property type="protein sequence ID" value="KAF1830864.1"/>
    <property type="molecule type" value="Genomic_DNA"/>
</dbReference>
<dbReference type="InterPro" id="IPR051176">
    <property type="entry name" value="Cent_Immune-Sig_Mod"/>
</dbReference>
<gene>
    <name evidence="3" type="ORF">BDW02DRAFT_558056</name>
</gene>
<dbReference type="SMART" id="SM00240">
    <property type="entry name" value="FHA"/>
    <property type="match status" value="1"/>
</dbReference>
<sequence length="568" mass="62012">MIRTRLADPPVFRIVLRDLKRYDTYETREFDLPMNSTFPIGRSSKNATKRDLIPGPDNAFIDSPVISREHAELSANANSGRPEVYISDSNSMHGTFLNGHRLQPCIPSKLNYGDLLQFGSDVNRNEEYFVARTYTFESQLARPFSLGFAVPDPDSEEEDIMERRGSQTDPLVIDDSDAASDPSDEDEQAEVTMMMDQVLQQDEPTKPSAPPQDDYPDLASGGEEVDGLADFDSEAASVDSCEADYDSELEVQDSEDDEAEEADHTKPFPSSTTPKAKSAATPRDALSFEDMANTQGPLPRLDMFGQYPDSNSALSRSMFEDVSNTPAMNFRQSNDSASSLPPRASAPRSTPLRNYPFSYSQQSDSQSWYSDEMQQPSYLGTNFGDRPSLFSPAPPPPAQESVEPRAPAALFGNYTGQMLQADRLQTPPLMPTSDIEASTPPQPGRRTKVTIGEIVEEQPPTPESVNNLKRKADVLDTVDPATTILVEEALPEEAIAAVEQPPADQVVPAQVVDAAAVQTAAIIAQRPKKTPRSVLGRVLDKAAYPLLGATGAAVSFALLSTLPDTFFA</sequence>
<dbReference type="PANTHER" id="PTHR15715">
    <property type="entry name" value="CENTROSOMAL PROTEIN OF 170 KDA"/>
    <property type="match status" value="1"/>
</dbReference>
<feature type="compositionally biased region" description="Acidic residues" evidence="1">
    <location>
        <begin position="241"/>
        <end position="261"/>
    </location>
</feature>
<keyword evidence="4" id="KW-1185">Reference proteome</keyword>
<accession>A0A6A5K8T1</accession>